<dbReference type="PROSITE" id="PS01188">
    <property type="entry name" value="ELO"/>
    <property type="match status" value="1"/>
</dbReference>
<dbReference type="GO" id="GO:0034626">
    <property type="term" value="P:fatty acid elongation, polyunsaturated fatty acid"/>
    <property type="evidence" value="ECO:0007669"/>
    <property type="project" value="TreeGrafter"/>
</dbReference>
<dbReference type="Pfam" id="PF01151">
    <property type="entry name" value="ELO"/>
    <property type="match status" value="1"/>
</dbReference>
<accession>W2SBH1</accession>
<sequence length="358" mass="40325">MLNFTYDAAATLLPAGVPKYQLSNNGNAEVSPRLLSVDPWSLFDKTWTAVLGYRPHNFEFIQGKTPMSTIKETAVVIALYYVVIFGGRELMRSRPAFKLNTLFLIHNFYLTAISGGLLVLFAQQLIPGIWNHGLFDGICGGTGWTQKMEVLYYMNYLTKYLELIDTVFLVLKKKPLTFLHTYHHGATALLCYTQLVGKTPVSWVPITLNLAVHVVMYWYYFQAARGVKVWWKQYITMFQITQFVLDLGFIYFATYTYFAAQYMPSLPHVGRCGEPTAEVAAATGCGIITSYLFLFVMFYLSTYKKPSIKKAVRRASQGDVPSIKETGEITADLIRNTKDTIADSLPSGEAMNNGKKSS</sequence>
<dbReference type="VEuPathDB" id="FungiDB:HMPREF1541_09105"/>
<dbReference type="PANTHER" id="PTHR11157">
    <property type="entry name" value="FATTY ACID ACYL TRANSFERASE-RELATED"/>
    <property type="match status" value="1"/>
</dbReference>
<dbReference type="InterPro" id="IPR002076">
    <property type="entry name" value="ELO_fam"/>
</dbReference>
<feature type="transmembrane region" description="Helical" evidence="12">
    <location>
        <begin position="73"/>
        <end position="91"/>
    </location>
</feature>
<dbReference type="GO" id="GO:0005789">
    <property type="term" value="C:endoplasmic reticulum membrane"/>
    <property type="evidence" value="ECO:0007669"/>
    <property type="project" value="TreeGrafter"/>
</dbReference>
<name>W2SBH1_CYPE1</name>
<dbReference type="GO" id="GO:0019367">
    <property type="term" value="P:fatty acid elongation, saturated fatty acid"/>
    <property type="evidence" value="ECO:0007669"/>
    <property type="project" value="TreeGrafter"/>
</dbReference>
<evidence type="ECO:0000313" key="14">
    <source>
        <dbReference type="Proteomes" id="UP000030752"/>
    </source>
</evidence>
<dbReference type="InParanoid" id="W2SBH1"/>
<dbReference type="eggNOG" id="KOG3071">
    <property type="taxonomic scope" value="Eukaryota"/>
</dbReference>
<dbReference type="OrthoDB" id="434092at2759"/>
<comment type="similarity">
    <text evidence="2 12">Belongs to the ELO family.</text>
</comment>
<keyword evidence="8 12" id="KW-0443">Lipid metabolism</keyword>
<dbReference type="GO" id="GO:0034625">
    <property type="term" value="P:fatty acid elongation, monounsaturated fatty acid"/>
    <property type="evidence" value="ECO:0007669"/>
    <property type="project" value="TreeGrafter"/>
</dbReference>
<evidence type="ECO:0000256" key="11">
    <source>
        <dbReference type="ARBA" id="ARBA00047375"/>
    </source>
</evidence>
<keyword evidence="5 12" id="KW-0812">Transmembrane</keyword>
<evidence type="ECO:0000256" key="3">
    <source>
        <dbReference type="ARBA" id="ARBA00022516"/>
    </source>
</evidence>
<dbReference type="AlphaFoldDB" id="W2SBH1"/>
<dbReference type="RefSeq" id="XP_008712002.1">
    <property type="nucleotide sequence ID" value="XM_008713780.1"/>
</dbReference>
<dbReference type="PANTHER" id="PTHR11157:SF134">
    <property type="entry name" value="ELONGATION OF FATTY ACIDS PROTEIN 1-RELATED"/>
    <property type="match status" value="1"/>
</dbReference>
<feature type="transmembrane region" description="Helical" evidence="12">
    <location>
        <begin position="279"/>
        <end position="300"/>
    </location>
</feature>
<comment type="catalytic activity">
    <reaction evidence="11">
        <text>a very-long-chain acyl-CoA + malonyl-CoA + H(+) = a very-long-chain 3-oxoacyl-CoA + CO2 + CoA</text>
        <dbReference type="Rhea" id="RHEA:32727"/>
        <dbReference type="ChEBI" id="CHEBI:15378"/>
        <dbReference type="ChEBI" id="CHEBI:16526"/>
        <dbReference type="ChEBI" id="CHEBI:57287"/>
        <dbReference type="ChEBI" id="CHEBI:57384"/>
        <dbReference type="ChEBI" id="CHEBI:90725"/>
        <dbReference type="ChEBI" id="CHEBI:90736"/>
        <dbReference type="EC" id="2.3.1.199"/>
    </reaction>
</comment>
<keyword evidence="4 12" id="KW-0808">Transferase</keyword>
<proteinExistence type="inferred from homology"/>
<dbReference type="FunCoup" id="W2SBH1">
    <property type="interactions" value="708"/>
</dbReference>
<dbReference type="EMBL" id="KB822712">
    <property type="protein sequence ID" value="ETN45274.1"/>
    <property type="molecule type" value="Genomic_DNA"/>
</dbReference>
<evidence type="ECO:0000256" key="9">
    <source>
        <dbReference type="ARBA" id="ARBA00023136"/>
    </source>
</evidence>
<protein>
    <recommendedName>
        <fullName evidence="12">Elongation of fatty acids protein</fullName>
        <ecNumber evidence="12">2.3.1.-</ecNumber>
    </recommendedName>
</protein>
<evidence type="ECO:0000256" key="6">
    <source>
        <dbReference type="ARBA" id="ARBA00022832"/>
    </source>
</evidence>
<keyword evidence="6 12" id="KW-0276">Fatty acid metabolism</keyword>
<keyword evidence="3 12" id="KW-0444">Lipid biosynthesis</keyword>
<dbReference type="GO" id="GO:0030148">
    <property type="term" value="P:sphingolipid biosynthetic process"/>
    <property type="evidence" value="ECO:0007669"/>
    <property type="project" value="TreeGrafter"/>
</dbReference>
<dbReference type="GO" id="GO:0042761">
    <property type="term" value="P:very long-chain fatty acid biosynthetic process"/>
    <property type="evidence" value="ECO:0007669"/>
    <property type="project" value="TreeGrafter"/>
</dbReference>
<evidence type="ECO:0000256" key="12">
    <source>
        <dbReference type="RuleBase" id="RU361115"/>
    </source>
</evidence>
<dbReference type="Proteomes" id="UP000030752">
    <property type="component" value="Unassembled WGS sequence"/>
</dbReference>
<dbReference type="InterPro" id="IPR030457">
    <property type="entry name" value="ELO_CS"/>
</dbReference>
<feature type="transmembrane region" description="Helical" evidence="12">
    <location>
        <begin position="240"/>
        <end position="259"/>
    </location>
</feature>
<keyword evidence="14" id="KW-1185">Reference proteome</keyword>
<keyword evidence="7 12" id="KW-1133">Transmembrane helix</keyword>
<evidence type="ECO:0000256" key="5">
    <source>
        <dbReference type="ARBA" id="ARBA00022692"/>
    </source>
</evidence>
<evidence type="ECO:0000256" key="10">
    <source>
        <dbReference type="ARBA" id="ARBA00023160"/>
    </source>
</evidence>
<keyword evidence="10 12" id="KW-0275">Fatty acid biosynthesis</keyword>
<dbReference type="EC" id="2.3.1.-" evidence="12"/>
<comment type="subcellular location">
    <subcellularLocation>
        <location evidence="1">Membrane</location>
        <topology evidence="1">Multi-pass membrane protein</topology>
    </subcellularLocation>
</comment>
<dbReference type="STRING" id="1220924.W2SBH1"/>
<keyword evidence="9 12" id="KW-0472">Membrane</keyword>
<dbReference type="GeneID" id="19976444"/>
<evidence type="ECO:0000256" key="4">
    <source>
        <dbReference type="ARBA" id="ARBA00022679"/>
    </source>
</evidence>
<gene>
    <name evidence="13" type="ORF">HMPREF1541_09105</name>
</gene>
<evidence type="ECO:0000256" key="1">
    <source>
        <dbReference type="ARBA" id="ARBA00004141"/>
    </source>
</evidence>
<evidence type="ECO:0000256" key="7">
    <source>
        <dbReference type="ARBA" id="ARBA00022989"/>
    </source>
</evidence>
<organism evidence="13 14">
    <name type="scientific">Cyphellophora europaea (strain CBS 101466)</name>
    <name type="common">Phialophora europaea</name>
    <dbReference type="NCBI Taxonomy" id="1220924"/>
    <lineage>
        <taxon>Eukaryota</taxon>
        <taxon>Fungi</taxon>
        <taxon>Dikarya</taxon>
        <taxon>Ascomycota</taxon>
        <taxon>Pezizomycotina</taxon>
        <taxon>Eurotiomycetes</taxon>
        <taxon>Chaetothyriomycetidae</taxon>
        <taxon>Chaetothyriales</taxon>
        <taxon>Cyphellophoraceae</taxon>
        <taxon>Cyphellophora</taxon>
    </lineage>
</organism>
<dbReference type="HOGENOM" id="CLU_048483_6_1_1"/>
<evidence type="ECO:0000313" key="13">
    <source>
        <dbReference type="EMBL" id="ETN45274.1"/>
    </source>
</evidence>
<comment type="catalytic activity">
    <reaction evidence="12">
        <text>an acyl-CoA + malonyl-CoA + H(+) = a 3-oxoacyl-CoA + CO2 + CoA</text>
        <dbReference type="Rhea" id="RHEA:50252"/>
        <dbReference type="ChEBI" id="CHEBI:15378"/>
        <dbReference type="ChEBI" id="CHEBI:16526"/>
        <dbReference type="ChEBI" id="CHEBI:57287"/>
        <dbReference type="ChEBI" id="CHEBI:57384"/>
        <dbReference type="ChEBI" id="CHEBI:58342"/>
        <dbReference type="ChEBI" id="CHEBI:90726"/>
    </reaction>
    <physiologicalReaction direction="left-to-right" evidence="12">
        <dbReference type="Rhea" id="RHEA:50253"/>
    </physiologicalReaction>
</comment>
<feature type="transmembrane region" description="Helical" evidence="12">
    <location>
        <begin position="103"/>
        <end position="126"/>
    </location>
</feature>
<evidence type="ECO:0000256" key="8">
    <source>
        <dbReference type="ARBA" id="ARBA00023098"/>
    </source>
</evidence>
<dbReference type="GO" id="GO:0009922">
    <property type="term" value="F:fatty acid elongase activity"/>
    <property type="evidence" value="ECO:0007669"/>
    <property type="project" value="UniProtKB-EC"/>
</dbReference>
<evidence type="ECO:0000256" key="2">
    <source>
        <dbReference type="ARBA" id="ARBA00007263"/>
    </source>
</evidence>
<feature type="transmembrane region" description="Helical" evidence="12">
    <location>
        <begin position="202"/>
        <end position="220"/>
    </location>
</feature>
<reference evidence="13 14" key="1">
    <citation type="submission" date="2013-03" db="EMBL/GenBank/DDBJ databases">
        <title>The Genome Sequence of Phialophora europaea CBS 101466.</title>
        <authorList>
            <consortium name="The Broad Institute Genomics Platform"/>
            <person name="Cuomo C."/>
            <person name="de Hoog S."/>
            <person name="Gorbushina A."/>
            <person name="Walker B."/>
            <person name="Young S.K."/>
            <person name="Zeng Q."/>
            <person name="Gargeya S."/>
            <person name="Fitzgerald M."/>
            <person name="Haas B."/>
            <person name="Abouelleil A."/>
            <person name="Allen A.W."/>
            <person name="Alvarado L."/>
            <person name="Arachchi H.M."/>
            <person name="Berlin A.M."/>
            <person name="Chapman S.B."/>
            <person name="Gainer-Dewar J."/>
            <person name="Goldberg J."/>
            <person name="Griggs A."/>
            <person name="Gujja S."/>
            <person name="Hansen M."/>
            <person name="Howarth C."/>
            <person name="Imamovic A."/>
            <person name="Ireland A."/>
            <person name="Larimer J."/>
            <person name="McCowan C."/>
            <person name="Murphy C."/>
            <person name="Pearson M."/>
            <person name="Poon T.W."/>
            <person name="Priest M."/>
            <person name="Roberts A."/>
            <person name="Saif S."/>
            <person name="Shea T."/>
            <person name="Sisk P."/>
            <person name="Sykes S."/>
            <person name="Wortman J."/>
            <person name="Nusbaum C."/>
            <person name="Birren B."/>
        </authorList>
    </citation>
    <scope>NUCLEOTIDE SEQUENCE [LARGE SCALE GENOMIC DNA]</scope>
    <source>
        <strain evidence="13 14">CBS 101466</strain>
    </source>
</reference>